<accession>A0A6L7GBI8</accession>
<evidence type="ECO:0000256" key="1">
    <source>
        <dbReference type="SAM" id="Phobius"/>
    </source>
</evidence>
<reference evidence="2 3" key="1">
    <citation type="submission" date="2019-12" db="EMBL/GenBank/DDBJ databases">
        <authorList>
            <person name="Li M."/>
        </authorList>
    </citation>
    <scope>NUCLEOTIDE SEQUENCE [LARGE SCALE GENOMIC DNA]</scope>
    <source>
        <strain evidence="2 3">GBMRC 2024</strain>
    </source>
</reference>
<dbReference type="RefSeq" id="WP_160897046.1">
    <property type="nucleotide sequence ID" value="NZ_WUMU01000038.1"/>
</dbReference>
<proteinExistence type="predicted"/>
<dbReference type="AlphaFoldDB" id="A0A6L7GBI8"/>
<dbReference type="Proteomes" id="UP000477911">
    <property type="component" value="Unassembled WGS sequence"/>
</dbReference>
<dbReference type="EMBL" id="WUMU01000038">
    <property type="protein sequence ID" value="MXN20927.1"/>
    <property type="molecule type" value="Genomic_DNA"/>
</dbReference>
<name>A0A6L7GBI8_9RHOB</name>
<evidence type="ECO:0000313" key="3">
    <source>
        <dbReference type="Proteomes" id="UP000477911"/>
    </source>
</evidence>
<evidence type="ECO:0000313" key="2">
    <source>
        <dbReference type="EMBL" id="MXN20927.1"/>
    </source>
</evidence>
<gene>
    <name evidence="2" type="ORF">GR170_24120</name>
</gene>
<keyword evidence="1" id="KW-0472">Membrane</keyword>
<sequence>MRKLTALVAVLAWGAFWIFGSLAVLSPELSETLRFAAVLLAGAGFLLGMACFLRLRPGFGGRDRANRTGPA</sequence>
<organism evidence="2 3">
    <name type="scientific">Pseudooceanicola albus</name>
    <dbReference type="NCBI Taxonomy" id="2692189"/>
    <lineage>
        <taxon>Bacteria</taxon>
        <taxon>Pseudomonadati</taxon>
        <taxon>Pseudomonadota</taxon>
        <taxon>Alphaproteobacteria</taxon>
        <taxon>Rhodobacterales</taxon>
        <taxon>Paracoccaceae</taxon>
        <taxon>Pseudooceanicola</taxon>
    </lineage>
</organism>
<protein>
    <submittedName>
        <fullName evidence="2">Uncharacterized protein</fullName>
    </submittedName>
</protein>
<comment type="caution">
    <text evidence="2">The sequence shown here is derived from an EMBL/GenBank/DDBJ whole genome shotgun (WGS) entry which is preliminary data.</text>
</comment>
<keyword evidence="1" id="KW-0812">Transmembrane</keyword>
<keyword evidence="1" id="KW-1133">Transmembrane helix</keyword>
<feature type="transmembrane region" description="Helical" evidence="1">
    <location>
        <begin position="33"/>
        <end position="55"/>
    </location>
</feature>
<keyword evidence="3" id="KW-1185">Reference proteome</keyword>